<dbReference type="Gene3D" id="3.40.630.30">
    <property type="match status" value="1"/>
</dbReference>
<evidence type="ECO:0000313" key="5">
    <source>
        <dbReference type="Proteomes" id="UP000320693"/>
    </source>
</evidence>
<feature type="domain" description="N-acetyltransferase" evidence="3">
    <location>
        <begin position="16"/>
        <end position="166"/>
    </location>
</feature>
<evidence type="ECO:0000259" key="3">
    <source>
        <dbReference type="PROSITE" id="PS51186"/>
    </source>
</evidence>
<dbReference type="EMBL" id="BJNH01000151">
    <property type="protein sequence ID" value="GEC29686.1"/>
    <property type="molecule type" value="Genomic_DNA"/>
</dbReference>
<dbReference type="InterPro" id="IPR000182">
    <property type="entry name" value="GNAT_dom"/>
</dbReference>
<dbReference type="PROSITE" id="PS51186">
    <property type="entry name" value="GNAT"/>
    <property type="match status" value="1"/>
</dbReference>
<name>A0ABQ0S9Z8_9PSEU</name>
<dbReference type="PANTHER" id="PTHR43877">
    <property type="entry name" value="AMINOALKYLPHOSPHONATE N-ACETYLTRANSFERASE-RELATED-RELATED"/>
    <property type="match status" value="1"/>
</dbReference>
<evidence type="ECO:0000313" key="4">
    <source>
        <dbReference type="EMBL" id="GEC29686.1"/>
    </source>
</evidence>
<organism evidence="4 5">
    <name type="scientific">Pseudonocardia saturnea</name>
    <dbReference type="NCBI Taxonomy" id="33909"/>
    <lineage>
        <taxon>Bacteria</taxon>
        <taxon>Bacillati</taxon>
        <taxon>Actinomycetota</taxon>
        <taxon>Actinomycetes</taxon>
        <taxon>Pseudonocardiales</taxon>
        <taxon>Pseudonocardiaceae</taxon>
        <taxon>Pseudonocardia</taxon>
    </lineage>
</organism>
<dbReference type="InterPro" id="IPR050832">
    <property type="entry name" value="Bact_Acetyltransf"/>
</dbReference>
<dbReference type="InterPro" id="IPR016181">
    <property type="entry name" value="Acyl_CoA_acyltransferase"/>
</dbReference>
<protein>
    <submittedName>
        <fullName evidence="4">N-acetyltransferase</fullName>
    </submittedName>
</protein>
<accession>A0ABQ0S9Z8</accession>
<keyword evidence="2" id="KW-0012">Acyltransferase</keyword>
<proteinExistence type="predicted"/>
<dbReference type="PANTHER" id="PTHR43877:SF5">
    <property type="entry name" value="BLL8307 PROTEIN"/>
    <property type="match status" value="1"/>
</dbReference>
<dbReference type="Pfam" id="PF00583">
    <property type="entry name" value="Acetyltransf_1"/>
    <property type="match status" value="1"/>
</dbReference>
<reference evidence="4 5" key="1">
    <citation type="submission" date="2019-06" db="EMBL/GenBank/DDBJ databases">
        <title>Whole genome shotgun sequence of Pseudonocardia saturnea NBRC 14499.</title>
        <authorList>
            <person name="Hosoyama A."/>
            <person name="Uohara A."/>
            <person name="Ohji S."/>
            <person name="Ichikawa N."/>
        </authorList>
    </citation>
    <scope>NUCLEOTIDE SEQUENCE [LARGE SCALE GENOMIC DNA]</scope>
    <source>
        <strain evidence="4 5">NBRC 14499</strain>
    </source>
</reference>
<dbReference type="SUPFAM" id="SSF55729">
    <property type="entry name" value="Acyl-CoA N-acyltransferases (Nat)"/>
    <property type="match status" value="1"/>
</dbReference>
<sequence length="167" mass="18087">MSLSRPRLRQAVIVHIAVDDLTGPAILEFLGGHLADMRTQGPPESTHALDADALRDPAVTVWAVRDDTGELIGCGALKELAPDDAEIKSMRTAPWATGRGIAGTLLQHMIGEARGRGYRTLHLETGSTAYFAPARRLYLRHGFVACPPFADYPDDPNSVHLRLDLPG</sequence>
<keyword evidence="1" id="KW-0808">Transferase</keyword>
<comment type="caution">
    <text evidence="4">The sequence shown here is derived from an EMBL/GenBank/DDBJ whole genome shotgun (WGS) entry which is preliminary data.</text>
</comment>
<evidence type="ECO:0000256" key="2">
    <source>
        <dbReference type="ARBA" id="ARBA00023315"/>
    </source>
</evidence>
<evidence type="ECO:0000256" key="1">
    <source>
        <dbReference type="ARBA" id="ARBA00022679"/>
    </source>
</evidence>
<dbReference type="CDD" id="cd04301">
    <property type="entry name" value="NAT_SF"/>
    <property type="match status" value="1"/>
</dbReference>
<dbReference type="Proteomes" id="UP000320693">
    <property type="component" value="Unassembled WGS sequence"/>
</dbReference>
<keyword evidence="5" id="KW-1185">Reference proteome</keyword>
<gene>
    <name evidence="4" type="primary">ysnE</name>
    <name evidence="4" type="ORF">PSA01_67150</name>
</gene>